<protein>
    <recommendedName>
        <fullName evidence="1">NrtR DNA-binding winged helix domain-containing protein</fullName>
    </recommendedName>
</protein>
<dbReference type="InterPro" id="IPR036390">
    <property type="entry name" value="WH_DNA-bd_sf"/>
</dbReference>
<dbReference type="AlphaFoldDB" id="X0VBL3"/>
<sequence length="78" mass="8989">AYRRLCRHLDDPTSDTAFDLFPPRFTLAELLRIYEVVIGKKLGARVIRQHLVDRGIVVPATSEPTAKAATRLYRWNRP</sequence>
<feature type="domain" description="NrtR DNA-binding winged helix" evidence="1">
    <location>
        <begin position="17"/>
        <end position="74"/>
    </location>
</feature>
<gene>
    <name evidence="2" type="ORF">S01H1_23475</name>
</gene>
<evidence type="ECO:0000313" key="2">
    <source>
        <dbReference type="EMBL" id="GAF97970.1"/>
    </source>
</evidence>
<dbReference type="InterPro" id="IPR036388">
    <property type="entry name" value="WH-like_DNA-bd_sf"/>
</dbReference>
<dbReference type="InterPro" id="IPR054105">
    <property type="entry name" value="WHD_NrtR"/>
</dbReference>
<reference evidence="2" key="1">
    <citation type="journal article" date="2014" name="Front. Microbiol.">
        <title>High frequency of phylogenetically diverse reductive dehalogenase-homologous genes in deep subseafloor sedimentary metagenomes.</title>
        <authorList>
            <person name="Kawai M."/>
            <person name="Futagami T."/>
            <person name="Toyoda A."/>
            <person name="Takaki Y."/>
            <person name="Nishi S."/>
            <person name="Hori S."/>
            <person name="Arai W."/>
            <person name="Tsubouchi T."/>
            <person name="Morono Y."/>
            <person name="Uchiyama I."/>
            <person name="Ito T."/>
            <person name="Fujiyama A."/>
            <person name="Inagaki F."/>
            <person name="Takami H."/>
        </authorList>
    </citation>
    <scope>NUCLEOTIDE SEQUENCE</scope>
    <source>
        <strain evidence="2">Expedition CK06-06</strain>
    </source>
</reference>
<comment type="caution">
    <text evidence="2">The sequence shown here is derived from an EMBL/GenBank/DDBJ whole genome shotgun (WGS) entry which is preliminary data.</text>
</comment>
<evidence type="ECO:0000259" key="1">
    <source>
        <dbReference type="Pfam" id="PF21906"/>
    </source>
</evidence>
<dbReference type="Pfam" id="PF21906">
    <property type="entry name" value="WHD_NrtR"/>
    <property type="match status" value="1"/>
</dbReference>
<proteinExistence type="predicted"/>
<feature type="non-terminal residue" evidence="2">
    <location>
        <position position="1"/>
    </location>
</feature>
<dbReference type="SUPFAM" id="SSF46785">
    <property type="entry name" value="Winged helix' DNA-binding domain"/>
    <property type="match status" value="1"/>
</dbReference>
<dbReference type="Gene3D" id="1.10.10.10">
    <property type="entry name" value="Winged helix-like DNA-binding domain superfamily/Winged helix DNA-binding domain"/>
    <property type="match status" value="1"/>
</dbReference>
<dbReference type="EMBL" id="BARS01013569">
    <property type="protein sequence ID" value="GAF97970.1"/>
    <property type="molecule type" value="Genomic_DNA"/>
</dbReference>
<name>X0VBL3_9ZZZZ</name>
<organism evidence="2">
    <name type="scientific">marine sediment metagenome</name>
    <dbReference type="NCBI Taxonomy" id="412755"/>
    <lineage>
        <taxon>unclassified sequences</taxon>
        <taxon>metagenomes</taxon>
        <taxon>ecological metagenomes</taxon>
    </lineage>
</organism>
<accession>X0VBL3</accession>